<proteinExistence type="predicted"/>
<sequence>MWRTWGLFTRTRLGVAMFRLSDIGGGTSGVDVRVYASAGRGNKDFLGDRQRCGRWPYLYLAYWSYHIAPYGSLVHTTHRDRQPLSSGGSLATSTTGLLIALLRLLVERLSLVEPPSRALAWSSNLNSRCARAPRRPGHPVCI</sequence>
<evidence type="ECO:0000313" key="1">
    <source>
        <dbReference type="EMBL" id="TEB20893.1"/>
    </source>
</evidence>
<reference evidence="1 2" key="1">
    <citation type="journal article" date="2019" name="Nat. Ecol. Evol.">
        <title>Megaphylogeny resolves global patterns of mushroom evolution.</title>
        <authorList>
            <person name="Varga T."/>
            <person name="Krizsan K."/>
            <person name="Foldi C."/>
            <person name="Dima B."/>
            <person name="Sanchez-Garcia M."/>
            <person name="Sanchez-Ramirez S."/>
            <person name="Szollosi G.J."/>
            <person name="Szarkandi J.G."/>
            <person name="Papp V."/>
            <person name="Albert L."/>
            <person name="Andreopoulos W."/>
            <person name="Angelini C."/>
            <person name="Antonin V."/>
            <person name="Barry K.W."/>
            <person name="Bougher N.L."/>
            <person name="Buchanan P."/>
            <person name="Buyck B."/>
            <person name="Bense V."/>
            <person name="Catcheside P."/>
            <person name="Chovatia M."/>
            <person name="Cooper J."/>
            <person name="Damon W."/>
            <person name="Desjardin D."/>
            <person name="Finy P."/>
            <person name="Geml J."/>
            <person name="Haridas S."/>
            <person name="Hughes K."/>
            <person name="Justo A."/>
            <person name="Karasinski D."/>
            <person name="Kautmanova I."/>
            <person name="Kiss B."/>
            <person name="Kocsube S."/>
            <person name="Kotiranta H."/>
            <person name="LaButti K.M."/>
            <person name="Lechner B.E."/>
            <person name="Liimatainen K."/>
            <person name="Lipzen A."/>
            <person name="Lukacs Z."/>
            <person name="Mihaltcheva S."/>
            <person name="Morgado L.N."/>
            <person name="Niskanen T."/>
            <person name="Noordeloos M.E."/>
            <person name="Ohm R.A."/>
            <person name="Ortiz-Santana B."/>
            <person name="Ovrebo C."/>
            <person name="Racz N."/>
            <person name="Riley R."/>
            <person name="Savchenko A."/>
            <person name="Shiryaev A."/>
            <person name="Soop K."/>
            <person name="Spirin V."/>
            <person name="Szebenyi C."/>
            <person name="Tomsovsky M."/>
            <person name="Tulloss R.E."/>
            <person name="Uehling J."/>
            <person name="Grigoriev I.V."/>
            <person name="Vagvolgyi C."/>
            <person name="Papp T."/>
            <person name="Martin F.M."/>
            <person name="Miettinen O."/>
            <person name="Hibbett D.S."/>
            <person name="Nagy L.G."/>
        </authorList>
    </citation>
    <scope>NUCLEOTIDE SEQUENCE [LARGE SCALE GENOMIC DNA]</scope>
    <source>
        <strain evidence="1 2">FP101781</strain>
    </source>
</reference>
<dbReference type="Proteomes" id="UP000298030">
    <property type="component" value="Unassembled WGS sequence"/>
</dbReference>
<keyword evidence="2" id="KW-1185">Reference proteome</keyword>
<evidence type="ECO:0000313" key="2">
    <source>
        <dbReference type="Proteomes" id="UP000298030"/>
    </source>
</evidence>
<organism evidence="1 2">
    <name type="scientific">Coprinellus micaceus</name>
    <name type="common">Glistening ink-cap mushroom</name>
    <name type="synonym">Coprinus micaceus</name>
    <dbReference type="NCBI Taxonomy" id="71717"/>
    <lineage>
        <taxon>Eukaryota</taxon>
        <taxon>Fungi</taxon>
        <taxon>Dikarya</taxon>
        <taxon>Basidiomycota</taxon>
        <taxon>Agaricomycotina</taxon>
        <taxon>Agaricomycetes</taxon>
        <taxon>Agaricomycetidae</taxon>
        <taxon>Agaricales</taxon>
        <taxon>Agaricineae</taxon>
        <taxon>Psathyrellaceae</taxon>
        <taxon>Coprinellus</taxon>
    </lineage>
</organism>
<comment type="caution">
    <text evidence="1">The sequence shown here is derived from an EMBL/GenBank/DDBJ whole genome shotgun (WGS) entry which is preliminary data.</text>
</comment>
<name>A0A4Y7SGR3_COPMI</name>
<protein>
    <submittedName>
        <fullName evidence="1">Uncharacterized protein</fullName>
    </submittedName>
</protein>
<dbReference type="EMBL" id="QPFP01000129">
    <property type="protein sequence ID" value="TEB20893.1"/>
    <property type="molecule type" value="Genomic_DNA"/>
</dbReference>
<dbReference type="AlphaFoldDB" id="A0A4Y7SGR3"/>
<gene>
    <name evidence="1" type="ORF">FA13DRAFT_174897</name>
</gene>
<accession>A0A4Y7SGR3</accession>